<dbReference type="PROSITE" id="PS51118">
    <property type="entry name" value="HTH_HXLR"/>
    <property type="match status" value="1"/>
</dbReference>
<dbReference type="InterPro" id="IPR036388">
    <property type="entry name" value="WH-like_DNA-bd_sf"/>
</dbReference>
<keyword evidence="6" id="KW-1185">Reference proteome</keyword>
<name>A0A5C6Q8J6_9GAMM</name>
<evidence type="ECO:0000259" key="4">
    <source>
        <dbReference type="PROSITE" id="PS51118"/>
    </source>
</evidence>
<proteinExistence type="predicted"/>
<keyword evidence="3" id="KW-0804">Transcription</keyword>
<dbReference type="CDD" id="cd00090">
    <property type="entry name" value="HTH_ARSR"/>
    <property type="match status" value="1"/>
</dbReference>
<dbReference type="OrthoDB" id="9807069at2"/>
<dbReference type="Pfam" id="PF01638">
    <property type="entry name" value="HxlR"/>
    <property type="match status" value="1"/>
</dbReference>
<feature type="domain" description="HTH hxlR-type" evidence="4">
    <location>
        <begin position="15"/>
        <end position="113"/>
    </location>
</feature>
<sequence length="120" mass="13615">MHKVTVLDKKGALDCPIRDVINRIGDKWSLLILVVLSEQPTRFNELKRTIGDISQKVLTKVLKELEQEGYITRTAYDESPPKVVYDLTEMGISVLTPVGHLIDWAEKNHAMIKGNRSKTD</sequence>
<keyword evidence="2" id="KW-0238">DNA-binding</keyword>
<protein>
    <submittedName>
        <fullName evidence="5">Helix-turn-helix transcriptional regulator</fullName>
    </submittedName>
</protein>
<accession>A0A5C6Q8J6</accession>
<dbReference type="GO" id="GO:0003677">
    <property type="term" value="F:DNA binding"/>
    <property type="evidence" value="ECO:0007669"/>
    <property type="project" value="UniProtKB-KW"/>
</dbReference>
<evidence type="ECO:0000256" key="2">
    <source>
        <dbReference type="ARBA" id="ARBA00023125"/>
    </source>
</evidence>
<dbReference type="InterPro" id="IPR036390">
    <property type="entry name" value="WH_DNA-bd_sf"/>
</dbReference>
<evidence type="ECO:0000313" key="5">
    <source>
        <dbReference type="EMBL" id="TWX65246.1"/>
    </source>
</evidence>
<evidence type="ECO:0000313" key="6">
    <source>
        <dbReference type="Proteomes" id="UP000321822"/>
    </source>
</evidence>
<dbReference type="RefSeq" id="WP_146790567.1">
    <property type="nucleotide sequence ID" value="NZ_VOLT01000011.1"/>
</dbReference>
<dbReference type="PANTHER" id="PTHR33204">
    <property type="entry name" value="TRANSCRIPTIONAL REGULATOR, MARR FAMILY"/>
    <property type="match status" value="1"/>
</dbReference>
<dbReference type="Proteomes" id="UP000321822">
    <property type="component" value="Unassembled WGS sequence"/>
</dbReference>
<dbReference type="AlphaFoldDB" id="A0A5C6Q8J6"/>
<comment type="caution">
    <text evidence="5">The sequence shown here is derived from an EMBL/GenBank/DDBJ whole genome shotgun (WGS) entry which is preliminary data.</text>
</comment>
<keyword evidence="1" id="KW-0805">Transcription regulation</keyword>
<evidence type="ECO:0000256" key="1">
    <source>
        <dbReference type="ARBA" id="ARBA00023015"/>
    </source>
</evidence>
<dbReference type="Gene3D" id="1.10.10.10">
    <property type="entry name" value="Winged helix-like DNA-binding domain superfamily/Winged helix DNA-binding domain"/>
    <property type="match status" value="1"/>
</dbReference>
<evidence type="ECO:0000256" key="3">
    <source>
        <dbReference type="ARBA" id="ARBA00023163"/>
    </source>
</evidence>
<dbReference type="InterPro" id="IPR011991">
    <property type="entry name" value="ArsR-like_HTH"/>
</dbReference>
<organism evidence="5 6">
    <name type="scientific">Colwellia demingiae</name>
    <dbReference type="NCBI Taxonomy" id="89401"/>
    <lineage>
        <taxon>Bacteria</taxon>
        <taxon>Pseudomonadati</taxon>
        <taxon>Pseudomonadota</taxon>
        <taxon>Gammaproteobacteria</taxon>
        <taxon>Alteromonadales</taxon>
        <taxon>Colwelliaceae</taxon>
        <taxon>Colwellia</taxon>
    </lineage>
</organism>
<dbReference type="SUPFAM" id="SSF46785">
    <property type="entry name" value="Winged helix' DNA-binding domain"/>
    <property type="match status" value="1"/>
</dbReference>
<dbReference type="GO" id="GO:0006355">
    <property type="term" value="P:regulation of DNA-templated transcription"/>
    <property type="evidence" value="ECO:0007669"/>
    <property type="project" value="UniProtKB-ARBA"/>
</dbReference>
<dbReference type="InterPro" id="IPR002577">
    <property type="entry name" value="HTH_HxlR"/>
</dbReference>
<dbReference type="PANTHER" id="PTHR33204:SF39">
    <property type="entry name" value="TRANSCRIPTIONAL REGULATORY PROTEIN"/>
    <property type="match status" value="1"/>
</dbReference>
<reference evidence="5 6" key="1">
    <citation type="submission" date="2019-07" db="EMBL/GenBank/DDBJ databases">
        <title>Genomes of sea-ice associated Colwellia species.</title>
        <authorList>
            <person name="Bowman J.P."/>
        </authorList>
    </citation>
    <scope>NUCLEOTIDE SEQUENCE [LARGE SCALE GENOMIC DNA]</scope>
    <source>
        <strain evidence="5 6">ACAM 459</strain>
    </source>
</reference>
<gene>
    <name evidence="5" type="ORF">ESZ36_18400</name>
</gene>
<dbReference type="EMBL" id="VOLT01000011">
    <property type="protein sequence ID" value="TWX65246.1"/>
    <property type="molecule type" value="Genomic_DNA"/>
</dbReference>